<dbReference type="InterPro" id="IPR000866">
    <property type="entry name" value="AhpC/TSA"/>
</dbReference>
<dbReference type="Pfam" id="PF10417">
    <property type="entry name" value="1-cysPrx_C"/>
    <property type="match status" value="1"/>
</dbReference>
<protein>
    <recommendedName>
        <fullName evidence="9">Peroxiredoxin</fullName>
        <ecNumber evidence="9">1.11.1.24</ecNumber>
    </recommendedName>
    <alternativeName>
        <fullName evidence="9">Thioredoxin peroxidase</fullName>
    </alternativeName>
    <alternativeName>
        <fullName evidence="9">Thioredoxin-dependent peroxiredoxin</fullName>
    </alternativeName>
</protein>
<dbReference type="CDD" id="cd03016">
    <property type="entry name" value="PRX_1cys"/>
    <property type="match status" value="1"/>
</dbReference>
<accession>A0ABX2ZSD8</accession>
<dbReference type="NCBIfam" id="NF009668">
    <property type="entry name" value="PRK13189.1"/>
    <property type="match status" value="1"/>
</dbReference>
<dbReference type="SUPFAM" id="SSF52833">
    <property type="entry name" value="Thioredoxin-like"/>
    <property type="match status" value="1"/>
</dbReference>
<evidence type="ECO:0000256" key="3">
    <source>
        <dbReference type="ARBA" id="ARBA00022559"/>
    </source>
</evidence>
<evidence type="ECO:0000256" key="7">
    <source>
        <dbReference type="ARBA" id="ARBA00023284"/>
    </source>
</evidence>
<dbReference type="EC" id="1.11.1.24" evidence="9"/>
<keyword evidence="12" id="KW-1185">Reference proteome</keyword>
<name>A0ABX2ZSD8_9BACI</name>
<feature type="disulfide bond" description="Alternate" evidence="9">
    <location>
        <begin position="212"/>
        <end position="218"/>
    </location>
</feature>
<gene>
    <name evidence="11" type="ORF">BED47_18220</name>
</gene>
<feature type="disulfide bond" description="Interchain (with Cys-52); in linked form" evidence="9">
    <location>
        <position position="218"/>
    </location>
</feature>
<dbReference type="PROSITE" id="PS51352">
    <property type="entry name" value="THIOREDOXIN_2"/>
    <property type="match status" value="1"/>
</dbReference>
<organism evidence="11 12">
    <name type="scientific">Gottfriedia luciferensis</name>
    <dbReference type="NCBI Taxonomy" id="178774"/>
    <lineage>
        <taxon>Bacteria</taxon>
        <taxon>Bacillati</taxon>
        <taxon>Bacillota</taxon>
        <taxon>Bacilli</taxon>
        <taxon>Bacillales</taxon>
        <taxon>Bacillaceae</taxon>
        <taxon>Gottfriedia</taxon>
    </lineage>
</organism>
<comment type="function">
    <text evidence="9">Thiol-specific peroxidase that catalyzes the reduction of hydrogen peroxide and organic hydroperoxides to water and alcohols, respectively. Plays a role in cell protection against oxidative stress by detoxifying peroxides.</text>
</comment>
<feature type="binding site" evidence="9">
    <location>
        <position position="128"/>
    </location>
    <ligand>
        <name>substrate</name>
    </ligand>
</feature>
<dbReference type="Pfam" id="PF00578">
    <property type="entry name" value="AhpC-TSA"/>
    <property type="match status" value="1"/>
</dbReference>
<dbReference type="EMBL" id="MDKC01000006">
    <property type="protein sequence ID" value="ODG92627.1"/>
    <property type="molecule type" value="Genomic_DNA"/>
</dbReference>
<feature type="domain" description="Thioredoxin" evidence="10">
    <location>
        <begin position="10"/>
        <end position="165"/>
    </location>
</feature>
<comment type="similarity">
    <text evidence="1">Belongs to the peroxiredoxin family. AhpC/Prx1 subfamily.</text>
</comment>
<proteinExistence type="inferred from homology"/>
<dbReference type="InterPro" id="IPR024706">
    <property type="entry name" value="Peroxiredoxin_AhpC-typ"/>
</dbReference>
<comment type="subcellular location">
    <subcellularLocation>
        <location evidence="9">Cytoplasm</location>
    </subcellularLocation>
</comment>
<dbReference type="InterPro" id="IPR045020">
    <property type="entry name" value="PRX_1cys"/>
</dbReference>
<sequence length="220" mass="25128">MEQNELYTKPFIGDLFPELKVQTTLGELVLPTGFQGHWYVLFSHPGDFTPVCTTEFVAFQKMMPEFMKLNTYLIGLSVEQVYSHIKWIEWIKQNLNVEITFPIIADSLGKIASRLGMIHPTIGTKTVRSVFIVDSTGKIRLILTYPDNVGRNIHEIIRAVKALQIADANKAGTPANWPENELVGERLIMPPPNTIQDANKRMEQSKEGQIQCYDWWFCSK</sequence>
<keyword evidence="4 9" id="KW-0049">Antioxidant</keyword>
<keyword evidence="6 9" id="KW-1015">Disulfide bond</keyword>
<keyword evidence="7 9" id="KW-0676">Redox-active center</keyword>
<dbReference type="RefSeq" id="WP_025568834.1">
    <property type="nucleotide sequence ID" value="NZ_MDKC01000006.1"/>
</dbReference>
<comment type="similarity">
    <text evidence="8 9">Belongs to the peroxiredoxin family. Prx6 subfamily.</text>
</comment>
<evidence type="ECO:0000256" key="6">
    <source>
        <dbReference type="ARBA" id="ARBA00023157"/>
    </source>
</evidence>
<keyword evidence="3 9" id="KW-0575">Peroxidase</keyword>
<evidence type="ECO:0000313" key="11">
    <source>
        <dbReference type="EMBL" id="ODG92627.1"/>
    </source>
</evidence>
<dbReference type="Proteomes" id="UP000094580">
    <property type="component" value="Unassembled WGS sequence"/>
</dbReference>
<dbReference type="InterPro" id="IPR036249">
    <property type="entry name" value="Thioredoxin-like_sf"/>
</dbReference>
<evidence type="ECO:0000256" key="1">
    <source>
        <dbReference type="ARBA" id="ARBA00009796"/>
    </source>
</evidence>
<comment type="subunit">
    <text evidence="9">Homodecamer. Pentamer of dimers that assemble into a ring structure.</text>
</comment>
<keyword evidence="5 9" id="KW-0560">Oxidoreductase</keyword>
<evidence type="ECO:0000256" key="4">
    <source>
        <dbReference type="ARBA" id="ARBA00022862"/>
    </source>
</evidence>
<evidence type="ECO:0000313" key="12">
    <source>
        <dbReference type="Proteomes" id="UP000094580"/>
    </source>
</evidence>
<dbReference type="InterPro" id="IPR019479">
    <property type="entry name" value="Peroxiredoxin_C"/>
</dbReference>
<dbReference type="Gene3D" id="3.40.30.10">
    <property type="entry name" value="Glutaredoxin"/>
    <property type="match status" value="1"/>
</dbReference>
<evidence type="ECO:0000256" key="9">
    <source>
        <dbReference type="HAMAP-Rule" id="MF_00401"/>
    </source>
</evidence>
<dbReference type="PANTHER" id="PTHR10681">
    <property type="entry name" value="THIOREDOXIN PEROXIDASE"/>
    <property type="match status" value="1"/>
</dbReference>
<comment type="caution">
    <text evidence="11">The sequence shown here is derived from an EMBL/GenBank/DDBJ whole genome shotgun (WGS) entry which is preliminary data.</text>
</comment>
<dbReference type="InterPro" id="IPR050217">
    <property type="entry name" value="Peroxiredoxin"/>
</dbReference>
<evidence type="ECO:0000256" key="5">
    <source>
        <dbReference type="ARBA" id="ARBA00023002"/>
    </source>
</evidence>
<reference evidence="11 12" key="1">
    <citation type="submission" date="2016-07" db="EMBL/GenBank/DDBJ databases">
        <authorList>
            <person name="Townsley L."/>
            <person name="Shank E.A."/>
        </authorList>
    </citation>
    <scope>NUCLEOTIDE SEQUENCE [LARGE SCALE GENOMIC DNA]</scope>
    <source>
        <strain evidence="11 12">CH01</strain>
    </source>
</reference>
<evidence type="ECO:0000256" key="8">
    <source>
        <dbReference type="ARBA" id="ARBA00025719"/>
    </source>
</evidence>
<feature type="active site" description="Cysteine sulfenic acid (-SOH) intermediate" evidence="9">
    <location>
        <position position="52"/>
    </location>
</feature>
<dbReference type="Gene3D" id="3.30.1020.10">
    <property type="entry name" value="Antioxidant, Horf6, Chain A, domain2"/>
    <property type="match status" value="1"/>
</dbReference>
<dbReference type="PANTHER" id="PTHR10681:SF171">
    <property type="entry name" value="PEROXIREDOXIN 4"/>
    <property type="match status" value="1"/>
</dbReference>
<dbReference type="InterPro" id="IPR022915">
    <property type="entry name" value="Peroxiredoxin_TDXH"/>
</dbReference>
<comment type="miscellaneous">
    <text evidence="9">The active site is a conserved redox-active cysteine residue, the peroxidatic cysteine (C(P)), which makes the nucleophilic attack on the peroxide substrate. The peroxide oxidizes the C(P)-SH to cysteine sulfenic acid (C(P)-SOH), which then reacts with another cysteine residue, the resolving cysteine (C(R)), to form a disulfide bridge. The disulfide is subsequently reduced by an appropriate electron donor to complete the catalytic cycle. Although the primary sequence of this enzyme is similar to those of the 1-Cys Prx6 enzymes, its catalytic properties resemble those of the typical 2-Cys Prxs and C(R) is provided by the other dimeric subunit to form an intersubunit disulfide. The disulfide is subsequently reduced by thioredoxin.</text>
</comment>
<evidence type="ECO:0000259" key="10">
    <source>
        <dbReference type="PROSITE" id="PS51352"/>
    </source>
</evidence>
<dbReference type="PIRSF" id="PIRSF000239">
    <property type="entry name" value="AHPC"/>
    <property type="match status" value="1"/>
</dbReference>
<dbReference type="HAMAP" id="MF_00401">
    <property type="entry name" value="Peroxiredoxin"/>
    <property type="match status" value="1"/>
</dbReference>
<dbReference type="InterPro" id="IPR013766">
    <property type="entry name" value="Thioredoxin_domain"/>
</dbReference>
<feature type="disulfide bond" description="Interchain (with Cys-218); in linked form" evidence="9">
    <location>
        <position position="52"/>
    </location>
</feature>
<evidence type="ECO:0000256" key="2">
    <source>
        <dbReference type="ARBA" id="ARBA00022490"/>
    </source>
</evidence>
<keyword evidence="2 9" id="KW-0963">Cytoplasm</keyword>
<comment type="catalytic activity">
    <reaction evidence="9">
        <text>a hydroperoxide + [thioredoxin]-dithiol = an alcohol + [thioredoxin]-disulfide + H2O</text>
        <dbReference type="Rhea" id="RHEA:62620"/>
        <dbReference type="Rhea" id="RHEA-COMP:10698"/>
        <dbReference type="Rhea" id="RHEA-COMP:10700"/>
        <dbReference type="ChEBI" id="CHEBI:15377"/>
        <dbReference type="ChEBI" id="CHEBI:29950"/>
        <dbReference type="ChEBI" id="CHEBI:30879"/>
        <dbReference type="ChEBI" id="CHEBI:35924"/>
        <dbReference type="ChEBI" id="CHEBI:50058"/>
        <dbReference type="EC" id="1.11.1.24"/>
    </reaction>
</comment>